<keyword evidence="3" id="KW-1185">Reference proteome</keyword>
<gene>
    <name evidence="2" type="ORF">ACFPCY_19890</name>
</gene>
<accession>A0ABV9U2H8</accession>
<organism evidence="2 3">
    <name type="scientific">Actinomadura gamaensis</name>
    <dbReference type="NCBI Taxonomy" id="1763541"/>
    <lineage>
        <taxon>Bacteria</taxon>
        <taxon>Bacillati</taxon>
        <taxon>Actinomycetota</taxon>
        <taxon>Actinomycetes</taxon>
        <taxon>Streptosporangiales</taxon>
        <taxon>Thermomonosporaceae</taxon>
        <taxon>Actinomadura</taxon>
    </lineage>
</organism>
<evidence type="ECO:0000313" key="2">
    <source>
        <dbReference type="EMBL" id="MFC4909595.1"/>
    </source>
</evidence>
<reference evidence="3" key="1">
    <citation type="journal article" date="2019" name="Int. J. Syst. Evol. Microbiol.">
        <title>The Global Catalogue of Microorganisms (GCM) 10K type strain sequencing project: providing services to taxonomists for standard genome sequencing and annotation.</title>
        <authorList>
            <consortium name="The Broad Institute Genomics Platform"/>
            <consortium name="The Broad Institute Genome Sequencing Center for Infectious Disease"/>
            <person name="Wu L."/>
            <person name="Ma J."/>
        </authorList>
    </citation>
    <scope>NUCLEOTIDE SEQUENCE [LARGE SCALE GENOMIC DNA]</scope>
    <source>
        <strain evidence="3">KLKA75</strain>
    </source>
</reference>
<comment type="caution">
    <text evidence="2">The sequence shown here is derived from an EMBL/GenBank/DDBJ whole genome shotgun (WGS) entry which is preliminary data.</text>
</comment>
<protein>
    <submittedName>
        <fullName evidence="2">SMI1/KNR4 family protein</fullName>
    </submittedName>
</protein>
<dbReference type="Proteomes" id="UP001595872">
    <property type="component" value="Unassembled WGS sequence"/>
</dbReference>
<evidence type="ECO:0000313" key="3">
    <source>
        <dbReference type="Proteomes" id="UP001595872"/>
    </source>
</evidence>
<feature type="domain" description="Knr4/Smi1-like" evidence="1">
    <location>
        <begin position="38"/>
        <end position="165"/>
    </location>
</feature>
<name>A0ABV9U2H8_9ACTN</name>
<dbReference type="Gene3D" id="3.40.1580.10">
    <property type="entry name" value="SMI1/KNR4-like"/>
    <property type="match status" value="1"/>
</dbReference>
<dbReference type="InterPro" id="IPR018958">
    <property type="entry name" value="Knr4/Smi1-like_dom"/>
</dbReference>
<dbReference type="SUPFAM" id="SSF160631">
    <property type="entry name" value="SMI1/KNR4-like"/>
    <property type="match status" value="1"/>
</dbReference>
<proteinExistence type="predicted"/>
<evidence type="ECO:0000259" key="1">
    <source>
        <dbReference type="SMART" id="SM00860"/>
    </source>
</evidence>
<dbReference type="SMART" id="SM00860">
    <property type="entry name" value="SMI1_KNR4"/>
    <property type="match status" value="1"/>
</dbReference>
<dbReference type="InterPro" id="IPR037883">
    <property type="entry name" value="Knr4/Smi1-like_sf"/>
</dbReference>
<dbReference type="RefSeq" id="WP_378257219.1">
    <property type="nucleotide sequence ID" value="NZ_JBHSIT010000005.1"/>
</dbReference>
<dbReference type="Pfam" id="PF09346">
    <property type="entry name" value="SMI1_KNR4"/>
    <property type="match status" value="1"/>
</dbReference>
<sequence length="374" mass="41871">MDWRPWLERWSEEWIRAADETEKLEPDVVRDRWLGYAPATRATVEAAEERLGVRLPPSYREFLLTTDGWRDAGIFVWRMSHASELGWVRDLQSYWTEWDDLTDAEDGETGPVTRGLLISAEADAGILFLDPGDIDEDGEWAAYSLFSWRAAPPVRHASFRALMESLYAEFHLMRQPDGPTHDEWVAKVEQARIDALAGAVDEAEAVFRRAEEFGITRARLLHAQLLCFMGRDGEAVGAFAGLLGEEGVSARALFAEEFLPLMFLDHERRYHTWRSALQSVVAADDPELVLLVAEHHARRRRGEAVLSSFGNAAFDTAVHDALDRHAGDPAALRRAVLDALPLWTPRTPDHIAPVALLAEPALAAAFEGDHGVTC</sequence>
<dbReference type="EMBL" id="JBHSIT010000005">
    <property type="protein sequence ID" value="MFC4909595.1"/>
    <property type="molecule type" value="Genomic_DNA"/>
</dbReference>